<comment type="caution">
    <text evidence="1">The sequence shown here is derived from an EMBL/GenBank/DDBJ whole genome shotgun (WGS) entry which is preliminary data.</text>
</comment>
<gene>
    <name evidence="1" type="primary">RvY_14971-1</name>
    <name evidence="1" type="synonym">RvY_14971.1</name>
    <name evidence="1" type="ORF">RvY_14971</name>
</gene>
<evidence type="ECO:0000313" key="2">
    <source>
        <dbReference type="Proteomes" id="UP000186922"/>
    </source>
</evidence>
<dbReference type="Proteomes" id="UP000186922">
    <property type="component" value="Unassembled WGS sequence"/>
</dbReference>
<evidence type="ECO:0000313" key="1">
    <source>
        <dbReference type="EMBL" id="GAV04738.1"/>
    </source>
</evidence>
<name>A0A1D1VY36_RAMVA</name>
<protein>
    <submittedName>
        <fullName evidence="1">Uncharacterized protein</fullName>
    </submittedName>
</protein>
<reference evidence="1 2" key="1">
    <citation type="journal article" date="2016" name="Nat. Commun.">
        <title>Extremotolerant tardigrade genome and improved radiotolerance of human cultured cells by tardigrade-unique protein.</title>
        <authorList>
            <person name="Hashimoto T."/>
            <person name="Horikawa D.D."/>
            <person name="Saito Y."/>
            <person name="Kuwahara H."/>
            <person name="Kozuka-Hata H."/>
            <person name="Shin-I T."/>
            <person name="Minakuchi Y."/>
            <person name="Ohishi K."/>
            <person name="Motoyama A."/>
            <person name="Aizu T."/>
            <person name="Enomoto A."/>
            <person name="Kondo K."/>
            <person name="Tanaka S."/>
            <person name="Hara Y."/>
            <person name="Koshikawa S."/>
            <person name="Sagara H."/>
            <person name="Miura T."/>
            <person name="Yokobori S."/>
            <person name="Miyagawa K."/>
            <person name="Suzuki Y."/>
            <person name="Kubo T."/>
            <person name="Oyama M."/>
            <person name="Kohara Y."/>
            <person name="Fujiyama A."/>
            <person name="Arakawa K."/>
            <person name="Katayama T."/>
            <person name="Toyoda A."/>
            <person name="Kunieda T."/>
        </authorList>
    </citation>
    <scope>NUCLEOTIDE SEQUENCE [LARGE SCALE GENOMIC DNA]</scope>
    <source>
        <strain evidence="1 2">YOKOZUNA-1</strain>
    </source>
</reference>
<organism evidence="1 2">
    <name type="scientific">Ramazzottius varieornatus</name>
    <name type="common">Water bear</name>
    <name type="synonym">Tardigrade</name>
    <dbReference type="NCBI Taxonomy" id="947166"/>
    <lineage>
        <taxon>Eukaryota</taxon>
        <taxon>Metazoa</taxon>
        <taxon>Ecdysozoa</taxon>
        <taxon>Tardigrada</taxon>
        <taxon>Eutardigrada</taxon>
        <taxon>Parachela</taxon>
        <taxon>Hypsibioidea</taxon>
        <taxon>Ramazzottiidae</taxon>
        <taxon>Ramazzottius</taxon>
    </lineage>
</organism>
<dbReference type="EMBL" id="BDGG01000011">
    <property type="protein sequence ID" value="GAV04738.1"/>
    <property type="molecule type" value="Genomic_DNA"/>
</dbReference>
<accession>A0A1D1VY36</accession>
<proteinExistence type="predicted"/>
<dbReference type="AlphaFoldDB" id="A0A1D1VY36"/>
<sequence>MKVKDDILKQAGLGFTPWEFVVEKYKSQVVAGYNTSLKDRNSGRDELFTARQLQAACSSRRFHQRDRHRECGFAVTAYCMLSESVRRSAENWYTVQLVGHIDKLQSCSHCK</sequence>
<keyword evidence="2" id="KW-1185">Reference proteome</keyword>